<keyword evidence="4" id="KW-1185">Reference proteome</keyword>
<dbReference type="PANTHER" id="PTHR33442">
    <property type="entry name" value="TRANS-3-HYDROXY-L-PROLINE DEHYDRATASE"/>
    <property type="match status" value="1"/>
</dbReference>
<dbReference type="PANTHER" id="PTHR33442:SF5">
    <property type="entry name" value="BIFUNCTIONAL TRANS-3-HYDROXY-L-PROLINE DEHYDRATASE_2-EPIMERASE"/>
    <property type="match status" value="1"/>
</dbReference>
<reference evidence="3" key="1">
    <citation type="submission" date="2023-10" db="EMBL/GenBank/DDBJ databases">
        <authorList>
            <person name="Chen Y."/>
            <person name="Shah S."/>
            <person name="Dougan E. K."/>
            <person name="Thang M."/>
            <person name="Chan C."/>
        </authorList>
    </citation>
    <scope>NUCLEOTIDE SEQUENCE [LARGE SCALE GENOMIC DNA]</scope>
</reference>
<protein>
    <recommendedName>
        <fullName evidence="5">Proline racemase</fullName>
    </recommendedName>
</protein>
<feature type="compositionally biased region" description="Low complexity" evidence="2">
    <location>
        <begin position="428"/>
        <end position="444"/>
    </location>
</feature>
<evidence type="ECO:0008006" key="5">
    <source>
        <dbReference type="Google" id="ProtNLM"/>
    </source>
</evidence>
<gene>
    <name evidence="3" type="ORF">PCOR1329_LOCUS41814</name>
</gene>
<evidence type="ECO:0000256" key="1">
    <source>
        <dbReference type="ARBA" id="ARBA00007529"/>
    </source>
</evidence>
<dbReference type="InterPro" id="IPR008794">
    <property type="entry name" value="Pro_racemase_fam"/>
</dbReference>
<sequence length="517" mass="54999">MVAAALAARRPRAGGLGRLAAAGWWAEAAARLRRPAAGGAIRPASAVAAGASSGRRVLQVVDCHAAGEPARVVVGGLPTVPGATMLEKRAHVMEHLDGLRKLLITEPRGSSKLDNKRALGFLQASPLATIACACCTETKGYPCQNANLVFPAADPRAAFGFVILEQNKIYPAMSGHNTMCVATALLETGMVPMVEPVTEFVLEAPGGLIRKITAACSNGKATDIRFMNQPAFVAPQCLDLEVEVPQLGTVRLDVAWGGGMWYAVVDAAPLGLELLPMHEELCRAGEMIKVATREQHQVNHPEFDYPGPDIMVFRGPAVSPKASARNVVVMSNGVLDWQRPATWTGMIDRSPCGTGTCAVMATAVPPAGPPWRRGDVARARRAEDRRGLRLRARVHHRHDLHGEAALRGQRPWPGSRRWSPACRARLGSRSWPPSSSSPRIRSPRGTLSGISGASEQACRVHLPPLALSVLPHFAPHYSSMSIASLAAGSLARAGPRRLRRPSASFLFLCGTGAEGLC</sequence>
<name>A0ABN9TUW1_9DINO</name>
<comment type="similarity">
    <text evidence="1">Belongs to the proline racemase family.</text>
</comment>
<feature type="region of interest" description="Disordered" evidence="2">
    <location>
        <begin position="424"/>
        <end position="450"/>
    </location>
</feature>
<dbReference type="Proteomes" id="UP001189429">
    <property type="component" value="Unassembled WGS sequence"/>
</dbReference>
<proteinExistence type="inferred from homology"/>
<dbReference type="Gene3D" id="3.10.310.10">
    <property type="entry name" value="Diaminopimelate Epimerase, Chain A, domain 1"/>
    <property type="match status" value="3"/>
</dbReference>
<dbReference type="EMBL" id="CAUYUJ010015027">
    <property type="protein sequence ID" value="CAK0849022.1"/>
    <property type="molecule type" value="Genomic_DNA"/>
</dbReference>
<comment type="caution">
    <text evidence="3">The sequence shown here is derived from an EMBL/GenBank/DDBJ whole genome shotgun (WGS) entry which is preliminary data.</text>
</comment>
<evidence type="ECO:0000256" key="2">
    <source>
        <dbReference type="SAM" id="MobiDB-lite"/>
    </source>
</evidence>
<organism evidence="3 4">
    <name type="scientific">Prorocentrum cordatum</name>
    <dbReference type="NCBI Taxonomy" id="2364126"/>
    <lineage>
        <taxon>Eukaryota</taxon>
        <taxon>Sar</taxon>
        <taxon>Alveolata</taxon>
        <taxon>Dinophyceae</taxon>
        <taxon>Prorocentrales</taxon>
        <taxon>Prorocentraceae</taxon>
        <taxon>Prorocentrum</taxon>
    </lineage>
</organism>
<evidence type="ECO:0000313" key="4">
    <source>
        <dbReference type="Proteomes" id="UP001189429"/>
    </source>
</evidence>
<accession>A0ABN9TUW1</accession>
<dbReference type="SUPFAM" id="SSF54506">
    <property type="entry name" value="Diaminopimelate epimerase-like"/>
    <property type="match status" value="2"/>
</dbReference>
<evidence type="ECO:0000313" key="3">
    <source>
        <dbReference type="EMBL" id="CAK0849022.1"/>
    </source>
</evidence>
<dbReference type="Pfam" id="PF05544">
    <property type="entry name" value="Pro_racemase"/>
    <property type="match status" value="2"/>
</dbReference>